<dbReference type="Pfam" id="PF02383">
    <property type="entry name" value="Syja_N"/>
    <property type="match status" value="1"/>
</dbReference>
<dbReference type="GO" id="GO:0005783">
    <property type="term" value="C:endoplasmic reticulum"/>
    <property type="evidence" value="ECO:0007669"/>
    <property type="project" value="TreeGrafter"/>
</dbReference>
<gene>
    <name evidence="3" type="ordered locus">EROM_031040</name>
</gene>
<dbReference type="VEuPathDB" id="MicrosporidiaDB:EROM_031040"/>
<dbReference type="EMBL" id="CP003520">
    <property type="protein sequence ID" value="AFN82726.1"/>
    <property type="molecule type" value="Genomic_DNA"/>
</dbReference>
<dbReference type="Proteomes" id="UP000010094">
    <property type="component" value="Chromosome III"/>
</dbReference>
<dbReference type="InterPro" id="IPR002013">
    <property type="entry name" value="SAC_dom"/>
</dbReference>
<dbReference type="OrthoDB" id="405996at2759"/>
<sequence>MFPEPRRTPIKMDMGINLKVTSSPEQVVLENITGGTALTIKRQNNGTRISTCHSYGVYGIVTISKSSYLILVVDAIMRGMMYDHVVYEIKDVEIIQLKRERMESFKNEMKAVRRFLGNSGVYFSTYPLHKTLAVKKDDDTDFLFNALPLEKFLKYTGDQGSLFSVSCIQGFFGSVDVGSICLRLISRRSWRRVGARYFCRGSNAIGYVSNYVETEQIVYEGEKTTSFLQVRGSIPLIWEHVLGREYNPRIIISNKKVLHIADKVMRDKYGDVLYLNLIRNTGYEGMLHCEYEKELLGNNKKGVHFNFFEEGGIAEESTREKFLKLIEEDLSLFGYYIFGKPQNGVIRTNCIDCLDRTNISQFVIGELMLEKQISHFNVENKERFYEQLKNLWYNNGNSLSMQYSGSFALKSHLLSRRKQGVIDRLRDGAIGLHRYFINRLCHGSLQATYEILTTDLEGKSISLYRDSISAIKTLFLILVLTICTASWALTGIFIVSFLLSTLVISIITISIVAVFLDFLIQKPKGRRSQ</sequence>
<protein>
    <submittedName>
        <fullName evidence="3">Phosphoinositide polyphosphatase</fullName>
    </submittedName>
</protein>
<reference evidence="3 4" key="1">
    <citation type="journal article" date="2012" name="Proc. Natl. Acad. Sci. U.S.A.">
        <title>Gain and loss of multiple functionally related, horizontally transferred genes in the reduced genomes of two microsporidian parasites.</title>
        <authorList>
            <person name="Pombert J.-F."/>
            <person name="Selman M."/>
            <person name="Burki F."/>
            <person name="Bardell F.T."/>
            <person name="Farinelli L."/>
            <person name="Solter L.F."/>
            <person name="Whitman D.W."/>
            <person name="Weiss L.M."/>
            <person name="Corradi N."/>
            <person name="Keeling P.J."/>
        </authorList>
    </citation>
    <scope>NUCLEOTIDE SEQUENCE [LARGE SCALE GENOMIC DNA]</scope>
    <source>
        <strain evidence="3 4">SJ-2008</strain>
    </source>
</reference>
<dbReference type="KEGG" id="ero:EROM_031040"/>
<feature type="domain" description="SAC" evidence="2">
    <location>
        <begin position="139"/>
        <end position="405"/>
    </location>
</feature>
<name>I6ZSZ9_ENCRO</name>
<dbReference type="GO" id="GO:0046856">
    <property type="term" value="P:phosphatidylinositol dephosphorylation"/>
    <property type="evidence" value="ECO:0007669"/>
    <property type="project" value="TreeGrafter"/>
</dbReference>
<keyword evidence="4" id="KW-1185">Reference proteome</keyword>
<keyword evidence="1" id="KW-0472">Membrane</keyword>
<keyword evidence="1" id="KW-0812">Transmembrane</keyword>
<dbReference type="RefSeq" id="XP_009264223.1">
    <property type="nucleotide sequence ID" value="XM_009265948.1"/>
</dbReference>
<evidence type="ECO:0000256" key="1">
    <source>
        <dbReference type="SAM" id="Phobius"/>
    </source>
</evidence>
<dbReference type="HOGENOM" id="CLU_003016_7_3_1"/>
<dbReference type="GO" id="GO:0043812">
    <property type="term" value="F:phosphatidylinositol-4-phosphate phosphatase activity"/>
    <property type="evidence" value="ECO:0007669"/>
    <property type="project" value="TreeGrafter"/>
</dbReference>
<keyword evidence="1" id="KW-1133">Transmembrane helix</keyword>
<feature type="transmembrane region" description="Helical" evidence="1">
    <location>
        <begin position="501"/>
        <end position="520"/>
    </location>
</feature>
<dbReference type="AlphaFoldDB" id="I6ZSZ9"/>
<proteinExistence type="predicted"/>
<evidence type="ECO:0000259" key="2">
    <source>
        <dbReference type="PROSITE" id="PS50275"/>
    </source>
</evidence>
<evidence type="ECO:0000313" key="4">
    <source>
        <dbReference type="Proteomes" id="UP000010094"/>
    </source>
</evidence>
<feature type="transmembrane region" description="Helical" evidence="1">
    <location>
        <begin position="474"/>
        <end position="495"/>
    </location>
</feature>
<evidence type="ECO:0000313" key="3">
    <source>
        <dbReference type="EMBL" id="AFN82726.1"/>
    </source>
</evidence>
<organism evidence="3 4">
    <name type="scientific">Encephalitozoon romaleae (strain SJ-2008)</name>
    <name type="common">Microsporidian parasite</name>
    <dbReference type="NCBI Taxonomy" id="1178016"/>
    <lineage>
        <taxon>Eukaryota</taxon>
        <taxon>Fungi</taxon>
        <taxon>Fungi incertae sedis</taxon>
        <taxon>Microsporidia</taxon>
        <taxon>Unikaryonidae</taxon>
        <taxon>Encephalitozoon</taxon>
    </lineage>
</organism>
<dbReference type="PANTHER" id="PTHR45662:SF2">
    <property type="entry name" value="PHOSPHATIDYLINOSITOL-3-PHOSPHATASE SAC1"/>
    <property type="match status" value="1"/>
</dbReference>
<dbReference type="GeneID" id="20521017"/>
<dbReference type="PANTHER" id="PTHR45662">
    <property type="entry name" value="PHOSPHATIDYLINOSITIDE PHOSPHATASE SAC1"/>
    <property type="match status" value="1"/>
</dbReference>
<accession>I6ZSZ9</accession>
<dbReference type="PROSITE" id="PS50275">
    <property type="entry name" value="SAC"/>
    <property type="match status" value="1"/>
</dbReference>